<proteinExistence type="predicted"/>
<gene>
    <name evidence="2" type="ORF">SHKM778_82650</name>
</gene>
<name>A0AAT9HWX4_9ACTN</name>
<reference evidence="2" key="1">
    <citation type="submission" date="2024-06" db="EMBL/GenBank/DDBJ databases">
        <authorList>
            <consortium name="consrtm"/>
            <person name="Uemura M."/>
            <person name="Terahara T."/>
        </authorList>
    </citation>
    <scope>NUCLEOTIDE SEQUENCE</scope>
    <source>
        <strain evidence="2">KM77-8</strain>
    </source>
</reference>
<feature type="region of interest" description="Disordered" evidence="1">
    <location>
        <begin position="83"/>
        <end position="106"/>
    </location>
</feature>
<protein>
    <submittedName>
        <fullName evidence="2">Uncharacterized protein</fullName>
    </submittedName>
</protein>
<feature type="compositionally biased region" description="Basic and acidic residues" evidence="1">
    <location>
        <begin position="7"/>
        <end position="20"/>
    </location>
</feature>
<accession>A0AAT9HWX4</accession>
<feature type="region of interest" description="Disordered" evidence="1">
    <location>
        <begin position="1"/>
        <end position="30"/>
    </location>
</feature>
<reference evidence="2" key="2">
    <citation type="submission" date="2024-07" db="EMBL/GenBank/DDBJ databases">
        <title>Streptomyces haneummycinica sp. nov., a new antibiotic-producing actinobacterium isolated from marine sediment.</title>
        <authorList>
            <person name="Uemura M."/>
            <person name="Hamada M."/>
            <person name="Hirano S."/>
            <person name="Kobayashi K."/>
            <person name="Ohshiro T."/>
            <person name="Kobayashi T."/>
            <person name="Terahara T."/>
        </authorList>
    </citation>
    <scope>NUCLEOTIDE SEQUENCE</scope>
    <source>
        <strain evidence="2">KM77-8</strain>
    </source>
</reference>
<organism evidence="2">
    <name type="scientific">Streptomyces haneummycinicus</name>
    <dbReference type="NCBI Taxonomy" id="3074435"/>
    <lineage>
        <taxon>Bacteria</taxon>
        <taxon>Bacillati</taxon>
        <taxon>Actinomycetota</taxon>
        <taxon>Actinomycetes</taxon>
        <taxon>Kitasatosporales</taxon>
        <taxon>Streptomycetaceae</taxon>
        <taxon>Streptomyces</taxon>
    </lineage>
</organism>
<dbReference type="AlphaFoldDB" id="A0AAT9HWX4"/>
<evidence type="ECO:0000313" key="2">
    <source>
        <dbReference type="EMBL" id="BFO21877.1"/>
    </source>
</evidence>
<sequence>MQGLLRGDLDVGHDPADGHRAAAPVGRPEAGGRVRGCTGVGLVPLCYAVARCEPPESGFAPVAVAFAVDAAAVSGVVSGVALSSTERRSAGRSPGARSVTRQVLWR</sequence>
<evidence type="ECO:0000256" key="1">
    <source>
        <dbReference type="SAM" id="MobiDB-lite"/>
    </source>
</evidence>
<dbReference type="EMBL" id="AP035768">
    <property type="protein sequence ID" value="BFO21877.1"/>
    <property type="molecule type" value="Genomic_DNA"/>
</dbReference>